<dbReference type="InterPro" id="IPR021953">
    <property type="entry name" value="DUF3570"/>
</dbReference>
<protein>
    <submittedName>
        <fullName evidence="1">DUF3570 domain-containing protein</fullName>
    </submittedName>
</protein>
<dbReference type="Proteomes" id="UP000317839">
    <property type="component" value="Unassembled WGS sequence"/>
</dbReference>
<organism evidence="1 2">
    <name type="scientific">Aliikangiella marina</name>
    <dbReference type="NCBI Taxonomy" id="1712262"/>
    <lineage>
        <taxon>Bacteria</taxon>
        <taxon>Pseudomonadati</taxon>
        <taxon>Pseudomonadota</taxon>
        <taxon>Gammaproteobacteria</taxon>
        <taxon>Oceanospirillales</taxon>
        <taxon>Pleioneaceae</taxon>
        <taxon>Aliikangiella</taxon>
    </lineage>
</organism>
<keyword evidence="2" id="KW-1185">Reference proteome</keyword>
<dbReference type="Pfam" id="PF12094">
    <property type="entry name" value="DUF3570"/>
    <property type="match status" value="1"/>
</dbReference>
<dbReference type="OrthoDB" id="5450709at2"/>
<gene>
    <name evidence="1" type="ORF">FLL45_11350</name>
</gene>
<evidence type="ECO:0000313" key="1">
    <source>
        <dbReference type="EMBL" id="TQV75503.1"/>
    </source>
</evidence>
<comment type="caution">
    <text evidence="1">The sequence shown here is derived from an EMBL/GenBank/DDBJ whole genome shotgun (WGS) entry which is preliminary data.</text>
</comment>
<proteinExistence type="predicted"/>
<name>A0A545TE54_9GAMM</name>
<evidence type="ECO:0000313" key="2">
    <source>
        <dbReference type="Proteomes" id="UP000317839"/>
    </source>
</evidence>
<dbReference type="EMBL" id="VIKR01000002">
    <property type="protein sequence ID" value="TQV75503.1"/>
    <property type="molecule type" value="Genomic_DNA"/>
</dbReference>
<accession>A0A545TE54</accession>
<sequence>MFTKHAKVREVQKVVLEVVVAVTSRFSQSCKLAIAALFGGVFVCNQAFSAVLPEDRADALYHAYDGGGVTIQGPSILVRKSVGNNVSFSANYYVDNVQSASIDVVTRASEYTERREEKGFGVDFLHNKTTIGLNYTESQENDFFARSGHLTVSQDFFGDLTTLSLGYSQGQDEVGRRGDEDFKENAERRHFRLGLSQIITKNSILNFSLETITDEGYLNNPYRAVRYLDPTVGAGYAYQDERYPETRTSDSAAIRGLYYLPYRASVKFELKTFADTWGIEADSQEIGYVHPIGDNWQVDFKLRSYKQGQADFYSDLFPRIDAQNFLARDKEMSAFSSQTIGVGGYYKYELKNWDSFDRFSINLSLDRVLYQYDNFRDLRVSAEPGTEPLYEYEATVYRFYFSLFY</sequence>
<dbReference type="AlphaFoldDB" id="A0A545TE54"/>
<reference evidence="1 2" key="1">
    <citation type="submission" date="2019-06" db="EMBL/GenBank/DDBJ databases">
        <title>Draft genome of Aliikangiella marina GYP-15.</title>
        <authorList>
            <person name="Wang G."/>
        </authorList>
    </citation>
    <scope>NUCLEOTIDE SEQUENCE [LARGE SCALE GENOMIC DNA]</scope>
    <source>
        <strain evidence="1 2">GYP-15</strain>
    </source>
</reference>